<name>A0A9P3LBS0_9APHY</name>
<proteinExistence type="predicted"/>
<evidence type="ECO:0000313" key="2">
    <source>
        <dbReference type="Proteomes" id="UP000703269"/>
    </source>
</evidence>
<comment type="caution">
    <text evidence="1">The sequence shown here is derived from an EMBL/GenBank/DDBJ whole genome shotgun (WGS) entry which is preliminary data.</text>
</comment>
<gene>
    <name evidence="1" type="ORF">PsYK624_042050</name>
</gene>
<sequence length="429" mass="48242">MLARKRSCFRYLKHLSLHSYPRLYSQPRFGDVLATLLTRATELETLCLSSCDILKVDQRVEDAFVQMKSLRVLKICQYEDDIGELLARMRTPLVCADVSVSHNLDPADPVPMLSPFKDTLRHLRVSWVDFMSAGTQFPHLTSLEAELCEAEGLAEIVQCFPALQDLYMDTPDEERWSVSEAEELRAVNSRLQAAHTWPSLNSLSGSVVTLYVLGVRCHVAHINISCDIIIKPVEGERLAAVLADARPTRLSLRLRASEFDIMSLAQYLLPVKDSLAKLELHVEFRGEQYEDPSPQIYAMLDTLSFLSLRTIDIWVNWTQIFHISQLRFSPDAKGESLEVEDPGQSIAGLDLAAIGLQAARSIPTLQLAIVDGGYPLRTKVFKISRDADDSQATPTMVELEYGNADREVLLKEKYMQRAAVCHPSCSMYP</sequence>
<organism evidence="1 2">
    <name type="scientific">Phanerochaete sordida</name>
    <dbReference type="NCBI Taxonomy" id="48140"/>
    <lineage>
        <taxon>Eukaryota</taxon>
        <taxon>Fungi</taxon>
        <taxon>Dikarya</taxon>
        <taxon>Basidiomycota</taxon>
        <taxon>Agaricomycotina</taxon>
        <taxon>Agaricomycetes</taxon>
        <taxon>Polyporales</taxon>
        <taxon>Phanerochaetaceae</taxon>
        <taxon>Phanerochaete</taxon>
    </lineage>
</organism>
<dbReference type="EMBL" id="BPQB01000008">
    <property type="protein sequence ID" value="GJE88122.1"/>
    <property type="molecule type" value="Genomic_DNA"/>
</dbReference>
<accession>A0A9P3LBS0</accession>
<dbReference type="SUPFAM" id="SSF52047">
    <property type="entry name" value="RNI-like"/>
    <property type="match status" value="1"/>
</dbReference>
<dbReference type="InterPro" id="IPR032675">
    <property type="entry name" value="LRR_dom_sf"/>
</dbReference>
<dbReference type="Gene3D" id="3.80.10.10">
    <property type="entry name" value="Ribonuclease Inhibitor"/>
    <property type="match status" value="1"/>
</dbReference>
<protein>
    <recommendedName>
        <fullName evidence="3">F-box domain-containing protein</fullName>
    </recommendedName>
</protein>
<reference evidence="1 2" key="1">
    <citation type="submission" date="2021-08" db="EMBL/GenBank/DDBJ databases">
        <title>Draft Genome Sequence of Phanerochaete sordida strain YK-624.</title>
        <authorList>
            <person name="Mori T."/>
            <person name="Dohra H."/>
            <person name="Suzuki T."/>
            <person name="Kawagishi H."/>
            <person name="Hirai H."/>
        </authorList>
    </citation>
    <scope>NUCLEOTIDE SEQUENCE [LARGE SCALE GENOMIC DNA]</scope>
    <source>
        <strain evidence="1 2">YK-624</strain>
    </source>
</reference>
<dbReference type="Proteomes" id="UP000703269">
    <property type="component" value="Unassembled WGS sequence"/>
</dbReference>
<evidence type="ECO:0008006" key="3">
    <source>
        <dbReference type="Google" id="ProtNLM"/>
    </source>
</evidence>
<keyword evidence="2" id="KW-1185">Reference proteome</keyword>
<dbReference type="AlphaFoldDB" id="A0A9P3LBS0"/>
<dbReference type="OrthoDB" id="2751407at2759"/>
<evidence type="ECO:0000313" key="1">
    <source>
        <dbReference type="EMBL" id="GJE88122.1"/>
    </source>
</evidence>